<evidence type="ECO:0000313" key="1">
    <source>
        <dbReference type="EnsemblPlants" id="AET1Gv20256400.1"/>
    </source>
</evidence>
<dbReference type="AlphaFoldDB" id="A0A452Y1X5"/>
<reference evidence="1" key="5">
    <citation type="journal article" date="2021" name="G3 (Bethesda)">
        <title>Aegilops tauschii genome assembly Aet v5.0 features greater sequence contiguity and improved annotation.</title>
        <authorList>
            <person name="Wang L."/>
            <person name="Zhu T."/>
            <person name="Rodriguez J.C."/>
            <person name="Deal K.R."/>
            <person name="Dubcovsky J."/>
            <person name="McGuire P.E."/>
            <person name="Lux T."/>
            <person name="Spannagl M."/>
            <person name="Mayer K.F.X."/>
            <person name="Baldrich P."/>
            <person name="Meyers B.C."/>
            <person name="Huo N."/>
            <person name="Gu Y.Q."/>
            <person name="Zhou H."/>
            <person name="Devos K.M."/>
            <person name="Bennetzen J.L."/>
            <person name="Unver T."/>
            <person name="Budak H."/>
            <person name="Gulick P.J."/>
            <person name="Galiba G."/>
            <person name="Kalapos B."/>
            <person name="Nelson D.R."/>
            <person name="Li P."/>
            <person name="You F.M."/>
            <person name="Luo M.C."/>
            <person name="Dvorak J."/>
        </authorList>
    </citation>
    <scope>NUCLEOTIDE SEQUENCE [LARGE SCALE GENOMIC DNA]</scope>
    <source>
        <strain evidence="1">cv. AL8/78</strain>
    </source>
</reference>
<proteinExistence type="predicted"/>
<sequence length="42" mass="4896">IFNEIIAHLGLLELPLKGRSYTWSNMQDSPLLEQLDWFFTSA</sequence>
<dbReference type="Gramene" id="AET1Gv20256400.1">
    <property type="protein sequence ID" value="AET1Gv20256400.1"/>
    <property type="gene ID" value="AET1Gv20256400"/>
</dbReference>
<reference evidence="1" key="3">
    <citation type="journal article" date="2017" name="Nature">
        <title>Genome sequence of the progenitor of the wheat D genome Aegilops tauschii.</title>
        <authorList>
            <person name="Luo M.C."/>
            <person name="Gu Y.Q."/>
            <person name="Puiu D."/>
            <person name="Wang H."/>
            <person name="Twardziok S.O."/>
            <person name="Deal K.R."/>
            <person name="Huo N."/>
            <person name="Zhu T."/>
            <person name="Wang L."/>
            <person name="Wang Y."/>
            <person name="McGuire P.E."/>
            <person name="Liu S."/>
            <person name="Long H."/>
            <person name="Ramasamy R.K."/>
            <person name="Rodriguez J.C."/>
            <person name="Van S.L."/>
            <person name="Yuan L."/>
            <person name="Wang Z."/>
            <person name="Xia Z."/>
            <person name="Xiao L."/>
            <person name="Anderson O.D."/>
            <person name="Ouyang S."/>
            <person name="Liang Y."/>
            <person name="Zimin A.V."/>
            <person name="Pertea G."/>
            <person name="Qi P."/>
            <person name="Bennetzen J.L."/>
            <person name="Dai X."/>
            <person name="Dawson M.W."/>
            <person name="Muller H.G."/>
            <person name="Kugler K."/>
            <person name="Rivarola-Duarte L."/>
            <person name="Spannagl M."/>
            <person name="Mayer K.F.X."/>
            <person name="Lu F.H."/>
            <person name="Bevan M.W."/>
            <person name="Leroy P."/>
            <person name="Li P."/>
            <person name="You F.M."/>
            <person name="Sun Q."/>
            <person name="Liu Z."/>
            <person name="Lyons E."/>
            <person name="Wicker T."/>
            <person name="Salzberg S.L."/>
            <person name="Devos K.M."/>
            <person name="Dvorak J."/>
        </authorList>
    </citation>
    <scope>NUCLEOTIDE SEQUENCE [LARGE SCALE GENOMIC DNA]</scope>
    <source>
        <strain evidence="1">cv. AL8/78</strain>
    </source>
</reference>
<reference evidence="2" key="2">
    <citation type="journal article" date="2017" name="Nat. Plants">
        <title>The Aegilops tauschii genome reveals multiple impacts of transposons.</title>
        <authorList>
            <person name="Zhao G."/>
            <person name="Zou C."/>
            <person name="Li K."/>
            <person name="Wang K."/>
            <person name="Li T."/>
            <person name="Gao L."/>
            <person name="Zhang X."/>
            <person name="Wang H."/>
            <person name="Yang Z."/>
            <person name="Liu X."/>
            <person name="Jiang W."/>
            <person name="Mao L."/>
            <person name="Kong X."/>
            <person name="Jiao Y."/>
            <person name="Jia J."/>
        </authorList>
    </citation>
    <scope>NUCLEOTIDE SEQUENCE [LARGE SCALE GENOMIC DNA]</scope>
    <source>
        <strain evidence="2">cv. AL8/78</strain>
    </source>
</reference>
<dbReference type="Proteomes" id="UP000015105">
    <property type="component" value="Chromosome 1D"/>
</dbReference>
<accession>A0A452Y1X5</accession>
<reference evidence="2" key="1">
    <citation type="journal article" date="2014" name="Science">
        <title>Ancient hybridizations among the ancestral genomes of bread wheat.</title>
        <authorList>
            <consortium name="International Wheat Genome Sequencing Consortium,"/>
            <person name="Marcussen T."/>
            <person name="Sandve S.R."/>
            <person name="Heier L."/>
            <person name="Spannagl M."/>
            <person name="Pfeifer M."/>
            <person name="Jakobsen K.S."/>
            <person name="Wulff B.B."/>
            <person name="Steuernagel B."/>
            <person name="Mayer K.F."/>
            <person name="Olsen O.A."/>
        </authorList>
    </citation>
    <scope>NUCLEOTIDE SEQUENCE [LARGE SCALE GENOMIC DNA]</scope>
    <source>
        <strain evidence="2">cv. AL8/78</strain>
    </source>
</reference>
<evidence type="ECO:0000313" key="2">
    <source>
        <dbReference type="Proteomes" id="UP000015105"/>
    </source>
</evidence>
<dbReference type="EnsemblPlants" id="AET1Gv20256400.1">
    <property type="protein sequence ID" value="AET1Gv20256400.1"/>
    <property type="gene ID" value="AET1Gv20256400"/>
</dbReference>
<name>A0A452Y1X5_AEGTS</name>
<organism evidence="1 2">
    <name type="scientific">Aegilops tauschii subsp. strangulata</name>
    <name type="common">Goatgrass</name>
    <dbReference type="NCBI Taxonomy" id="200361"/>
    <lineage>
        <taxon>Eukaryota</taxon>
        <taxon>Viridiplantae</taxon>
        <taxon>Streptophyta</taxon>
        <taxon>Embryophyta</taxon>
        <taxon>Tracheophyta</taxon>
        <taxon>Spermatophyta</taxon>
        <taxon>Magnoliopsida</taxon>
        <taxon>Liliopsida</taxon>
        <taxon>Poales</taxon>
        <taxon>Poaceae</taxon>
        <taxon>BOP clade</taxon>
        <taxon>Pooideae</taxon>
        <taxon>Triticodae</taxon>
        <taxon>Triticeae</taxon>
        <taxon>Triticinae</taxon>
        <taxon>Aegilops</taxon>
    </lineage>
</organism>
<keyword evidence="2" id="KW-1185">Reference proteome</keyword>
<reference evidence="1" key="4">
    <citation type="submission" date="2019-03" db="UniProtKB">
        <authorList>
            <consortium name="EnsemblPlants"/>
        </authorList>
    </citation>
    <scope>IDENTIFICATION</scope>
</reference>
<protein>
    <submittedName>
        <fullName evidence="1">Uncharacterized protein</fullName>
    </submittedName>
</protein>